<dbReference type="EMBL" id="FTNL01000016">
    <property type="protein sequence ID" value="SIR59922.1"/>
    <property type="molecule type" value="Genomic_DNA"/>
</dbReference>
<evidence type="ECO:0000256" key="1">
    <source>
        <dbReference type="ARBA" id="ARBA00001954"/>
    </source>
</evidence>
<evidence type="ECO:0000313" key="8">
    <source>
        <dbReference type="Proteomes" id="UP000254374"/>
    </source>
</evidence>
<dbReference type="InterPro" id="IPR042098">
    <property type="entry name" value="TauD-like_sf"/>
</dbReference>
<protein>
    <submittedName>
        <fullName evidence="6">Gamma-butyrobetaine hydroxylase</fullName>
    </submittedName>
    <submittedName>
        <fullName evidence="5">Taurine catabolism dioxygenase TauD, TfdA family</fullName>
    </submittedName>
</protein>
<evidence type="ECO:0000256" key="3">
    <source>
        <dbReference type="ARBA" id="ARBA00023194"/>
    </source>
</evidence>
<gene>
    <name evidence="6" type="ORF">NCTC11401_00545</name>
    <name evidence="5" type="ORF">SAMN05421777_11689</name>
</gene>
<dbReference type="InterPro" id="IPR003819">
    <property type="entry name" value="TauD/TfdA-like"/>
</dbReference>
<evidence type="ECO:0000313" key="5">
    <source>
        <dbReference type="EMBL" id="SIR59922.1"/>
    </source>
</evidence>
<dbReference type="InterPro" id="IPR050411">
    <property type="entry name" value="AlphaKG_dependent_hydroxylases"/>
</dbReference>
<evidence type="ECO:0000259" key="4">
    <source>
        <dbReference type="Pfam" id="PF02668"/>
    </source>
</evidence>
<dbReference type="PANTHER" id="PTHR10696">
    <property type="entry name" value="GAMMA-BUTYROBETAINE HYDROXYLASE-RELATED"/>
    <property type="match status" value="1"/>
</dbReference>
<dbReference type="OrthoDB" id="979809at2"/>
<dbReference type="PANTHER" id="PTHR10696:SF56">
    <property type="entry name" value="TAUD_TFDA-LIKE DOMAIN-CONTAINING PROTEIN"/>
    <property type="match status" value="1"/>
</dbReference>
<comment type="cofactor">
    <cofactor evidence="1">
        <name>Fe(2+)</name>
        <dbReference type="ChEBI" id="CHEBI:29033"/>
    </cofactor>
</comment>
<sequence>MLSDLKEIQKHISTSEYCTHQGKNCAYHFHTEEDFLNSEQFIQFINKNGFAIVQLNNKPLRSLLRKLVQYFGPSMKDSGVYKKYIAKVQAANNGKFYINSDKPQPLHTDEGYTNIFPHYASLYCVQQASQGGISTIVHVQTLLDALYDKFADKVSELFQPDALSIQTVTGTIKKQVLFKLKNGLVGMSYSPILLNWKSTNLISDMIIFINQFIHDPQNQFRISLQKDQLLIMDNCRILHGRTGFNMQDERLLLRFWNQSIAI</sequence>
<proteinExistence type="predicted"/>
<dbReference type="Gene3D" id="3.60.130.10">
    <property type="entry name" value="Clavaminate synthase-like"/>
    <property type="match status" value="1"/>
</dbReference>
<evidence type="ECO:0000313" key="6">
    <source>
        <dbReference type="EMBL" id="STO23745.1"/>
    </source>
</evidence>
<keyword evidence="3" id="KW-0045">Antibiotic biosynthesis</keyword>
<dbReference type="AlphaFoldDB" id="A0A377GGS9"/>
<reference evidence="6 8" key="2">
    <citation type="submission" date="2018-06" db="EMBL/GenBank/DDBJ databases">
        <authorList>
            <consortium name="Pathogen Informatics"/>
            <person name="Doyle S."/>
        </authorList>
    </citation>
    <scope>NUCLEOTIDE SEQUENCE [LARGE SCALE GENOMIC DNA]</scope>
    <source>
        <strain evidence="6 8">NCTC11401</strain>
    </source>
</reference>
<feature type="domain" description="TauD/TfdA-like" evidence="4">
    <location>
        <begin position="38"/>
        <end position="162"/>
    </location>
</feature>
<dbReference type="Proteomes" id="UP000254374">
    <property type="component" value="Unassembled WGS sequence"/>
</dbReference>
<dbReference type="EMBL" id="UGGV01000001">
    <property type="protein sequence ID" value="STO23745.1"/>
    <property type="molecule type" value="Genomic_DNA"/>
</dbReference>
<keyword evidence="5" id="KW-0223">Dioxygenase</keyword>
<organism evidence="6 8">
    <name type="scientific">Fluoribacter gormanii</name>
    <dbReference type="NCBI Taxonomy" id="464"/>
    <lineage>
        <taxon>Bacteria</taxon>
        <taxon>Pseudomonadati</taxon>
        <taxon>Pseudomonadota</taxon>
        <taxon>Gammaproteobacteria</taxon>
        <taxon>Legionellales</taxon>
        <taxon>Legionellaceae</taxon>
        <taxon>Fluoribacter</taxon>
    </lineage>
</organism>
<dbReference type="GO" id="GO:0016706">
    <property type="term" value="F:2-oxoglutarate-dependent dioxygenase activity"/>
    <property type="evidence" value="ECO:0007669"/>
    <property type="project" value="UniProtKB-ARBA"/>
</dbReference>
<dbReference type="Proteomes" id="UP000186808">
    <property type="component" value="Unassembled WGS sequence"/>
</dbReference>
<feature type="domain" description="TauD/TfdA-like" evidence="4">
    <location>
        <begin position="208"/>
        <end position="256"/>
    </location>
</feature>
<evidence type="ECO:0000256" key="2">
    <source>
        <dbReference type="ARBA" id="ARBA00023002"/>
    </source>
</evidence>
<keyword evidence="2" id="KW-0560">Oxidoreductase</keyword>
<dbReference type="SUPFAM" id="SSF51197">
    <property type="entry name" value="Clavaminate synthase-like"/>
    <property type="match status" value="1"/>
</dbReference>
<keyword evidence="7" id="KW-1185">Reference proteome</keyword>
<dbReference type="STRING" id="464.Lgor_1605"/>
<dbReference type="RefSeq" id="WP_058468104.1">
    <property type="nucleotide sequence ID" value="NZ_CAAAIX010000009.1"/>
</dbReference>
<reference evidence="5 7" key="1">
    <citation type="submission" date="2017-01" db="EMBL/GenBank/DDBJ databases">
        <authorList>
            <person name="Varghese N."/>
            <person name="Submissions S."/>
        </authorList>
    </citation>
    <scope>NUCLEOTIDE SEQUENCE [LARGE SCALE GENOMIC DNA]</scope>
    <source>
        <strain evidence="5 7">ATCC 33342</strain>
    </source>
</reference>
<dbReference type="GO" id="GO:0017000">
    <property type="term" value="P:antibiotic biosynthetic process"/>
    <property type="evidence" value="ECO:0007669"/>
    <property type="project" value="UniProtKB-KW"/>
</dbReference>
<dbReference type="Pfam" id="PF02668">
    <property type="entry name" value="TauD"/>
    <property type="match status" value="2"/>
</dbReference>
<evidence type="ECO:0000313" key="7">
    <source>
        <dbReference type="Proteomes" id="UP000186808"/>
    </source>
</evidence>
<name>A0A377GGS9_9GAMM</name>
<accession>A0A377GGS9</accession>